<protein>
    <submittedName>
        <fullName evidence="2">Uncharacterized protein</fullName>
    </submittedName>
</protein>
<name>K5D8I1_RHOBT</name>
<dbReference type="PATRIC" id="fig|993517.3.peg.6449"/>
<sequence length="41" mass="4520">MQSLWGDDETAAAASGFRADRSHPAHAEPPRYPPSPQPFRN</sequence>
<reference evidence="2 3" key="1">
    <citation type="journal article" date="2013" name="Mar. Genomics">
        <title>Expression of sulfatases in Rhodopirellula baltica and the diversity of sulfatases in the genus Rhodopirellula.</title>
        <authorList>
            <person name="Wegner C.E."/>
            <person name="Richter-Heitmann T."/>
            <person name="Klindworth A."/>
            <person name="Klockow C."/>
            <person name="Richter M."/>
            <person name="Achstetter T."/>
            <person name="Glockner F.O."/>
            <person name="Harder J."/>
        </authorList>
    </citation>
    <scope>NUCLEOTIDE SEQUENCE [LARGE SCALE GENOMIC DNA]</scope>
    <source>
        <strain evidence="2 3">SH28</strain>
    </source>
</reference>
<feature type="compositionally biased region" description="Basic and acidic residues" evidence="1">
    <location>
        <begin position="18"/>
        <end position="29"/>
    </location>
</feature>
<comment type="caution">
    <text evidence="2">The sequence shown here is derived from an EMBL/GenBank/DDBJ whole genome shotgun (WGS) entry which is preliminary data.</text>
</comment>
<dbReference type="Proteomes" id="UP000007993">
    <property type="component" value="Unassembled WGS sequence"/>
</dbReference>
<organism evidence="2 3">
    <name type="scientific">Rhodopirellula baltica SH28</name>
    <dbReference type="NCBI Taxonomy" id="993517"/>
    <lineage>
        <taxon>Bacteria</taxon>
        <taxon>Pseudomonadati</taxon>
        <taxon>Planctomycetota</taxon>
        <taxon>Planctomycetia</taxon>
        <taxon>Pirellulales</taxon>
        <taxon>Pirellulaceae</taxon>
        <taxon>Rhodopirellula</taxon>
    </lineage>
</organism>
<gene>
    <name evidence="2" type="ORF">RBSH_05955</name>
</gene>
<dbReference type="EMBL" id="AMCW01000170">
    <property type="protein sequence ID" value="EKJ98732.1"/>
    <property type="molecule type" value="Genomic_DNA"/>
</dbReference>
<evidence type="ECO:0000313" key="2">
    <source>
        <dbReference type="EMBL" id="EKJ98732.1"/>
    </source>
</evidence>
<proteinExistence type="predicted"/>
<accession>K5D8I1</accession>
<feature type="compositionally biased region" description="Acidic residues" evidence="1">
    <location>
        <begin position="1"/>
        <end position="10"/>
    </location>
</feature>
<evidence type="ECO:0000256" key="1">
    <source>
        <dbReference type="SAM" id="MobiDB-lite"/>
    </source>
</evidence>
<dbReference type="AlphaFoldDB" id="K5D8I1"/>
<evidence type="ECO:0000313" key="3">
    <source>
        <dbReference type="Proteomes" id="UP000007993"/>
    </source>
</evidence>
<feature type="compositionally biased region" description="Pro residues" evidence="1">
    <location>
        <begin position="30"/>
        <end position="41"/>
    </location>
</feature>
<feature type="region of interest" description="Disordered" evidence="1">
    <location>
        <begin position="1"/>
        <end position="41"/>
    </location>
</feature>